<comment type="caution">
    <text evidence="2">The sequence shown here is derived from an EMBL/GenBank/DDBJ whole genome shotgun (WGS) entry which is preliminary data.</text>
</comment>
<dbReference type="AlphaFoldDB" id="A0A7X3MGD2"/>
<organism evidence="2 3">
    <name type="scientific">Sporofaciens musculi</name>
    <dbReference type="NCBI Taxonomy" id="2681861"/>
    <lineage>
        <taxon>Bacteria</taxon>
        <taxon>Bacillati</taxon>
        <taxon>Bacillota</taxon>
        <taxon>Clostridia</taxon>
        <taxon>Lachnospirales</taxon>
        <taxon>Lachnospiraceae</taxon>
        <taxon>Sporofaciens</taxon>
    </lineage>
</organism>
<dbReference type="Pfam" id="PF00293">
    <property type="entry name" value="NUDIX"/>
    <property type="match status" value="1"/>
</dbReference>
<evidence type="ECO:0000259" key="1">
    <source>
        <dbReference type="Pfam" id="PF00293"/>
    </source>
</evidence>
<dbReference type="InterPro" id="IPR000086">
    <property type="entry name" value="NUDIX_hydrolase_dom"/>
</dbReference>
<evidence type="ECO:0000313" key="2">
    <source>
        <dbReference type="EMBL" id="MXP75847.1"/>
    </source>
</evidence>
<dbReference type="EMBL" id="WUQX01000001">
    <property type="protein sequence ID" value="MXP75847.1"/>
    <property type="molecule type" value="Genomic_DNA"/>
</dbReference>
<dbReference type="SUPFAM" id="SSF55811">
    <property type="entry name" value="Nudix"/>
    <property type="match status" value="1"/>
</dbReference>
<sequence length="174" mass="20081">MKDNQNILEQFMKIDGREGLEEEIFIAVSTIIPIVNVDLLILDSQNHILLSWRDDVYFGKGWHLPGGCIRYKETMAQRIQKTAMNEIGTRVIAASEPIAVKDVIMGRDNAKVRERAHHLAILYKCRLPDQFVIDNDKKSKGTPGYLQWFEAIPEDILPIHEVYQDVFKRYGLMP</sequence>
<evidence type="ECO:0000313" key="3">
    <source>
        <dbReference type="Proteomes" id="UP000460412"/>
    </source>
</evidence>
<dbReference type="Gene3D" id="3.90.79.10">
    <property type="entry name" value="Nucleoside Triphosphate Pyrophosphohydrolase"/>
    <property type="match status" value="1"/>
</dbReference>
<dbReference type="RefSeq" id="WP_159751034.1">
    <property type="nucleotide sequence ID" value="NZ_WUQX01000001.1"/>
</dbReference>
<reference evidence="2 3" key="1">
    <citation type="submission" date="2019-12" db="EMBL/GenBank/DDBJ databases">
        <title>Sporaefaciens musculi gen. nov., sp. nov., a novel bacterium isolated from the caecum of an obese mouse.</title>
        <authorList>
            <person name="Rasmussen T.S."/>
            <person name="Streidl T."/>
            <person name="Hitch T.C.A."/>
            <person name="Wortmann E."/>
            <person name="Deptula P."/>
            <person name="Hansen M."/>
            <person name="Nielsen D.S."/>
            <person name="Clavel T."/>
            <person name="Vogensen F.K."/>
        </authorList>
    </citation>
    <scope>NUCLEOTIDE SEQUENCE [LARGE SCALE GENOMIC DNA]</scope>
    <source>
        <strain evidence="2 3">WCA-9-b2</strain>
    </source>
</reference>
<proteinExistence type="predicted"/>
<gene>
    <name evidence="2" type="ORF">GN277_10780</name>
</gene>
<accession>A0A7X3MGD2</accession>
<keyword evidence="3" id="KW-1185">Reference proteome</keyword>
<protein>
    <submittedName>
        <fullName evidence="2">NUDIX domain-containing protein</fullName>
    </submittedName>
</protein>
<name>A0A7X3MGD2_9FIRM</name>
<feature type="domain" description="Nudix hydrolase" evidence="1">
    <location>
        <begin position="35"/>
        <end position="138"/>
    </location>
</feature>
<dbReference type="InterPro" id="IPR015797">
    <property type="entry name" value="NUDIX_hydrolase-like_dom_sf"/>
</dbReference>
<dbReference type="Proteomes" id="UP000460412">
    <property type="component" value="Unassembled WGS sequence"/>
</dbReference>